<dbReference type="InterPro" id="IPR003593">
    <property type="entry name" value="AAA+_ATPase"/>
</dbReference>
<dbReference type="PANTHER" id="PTHR43335:SF2">
    <property type="entry name" value="ABC TRANSPORTER, ATP-BINDING PROTEIN"/>
    <property type="match status" value="1"/>
</dbReference>
<protein>
    <submittedName>
        <fullName evidence="6">Multidrug ABC transporter ATP-binding protein</fullName>
    </submittedName>
</protein>
<dbReference type="EMBL" id="NSLI01000003">
    <property type="protein sequence ID" value="PAX08144.1"/>
    <property type="molecule type" value="Genomic_DNA"/>
</dbReference>
<name>A0A2A2SFR1_9SPHN</name>
<comment type="caution">
    <text evidence="6">The sequence shown here is derived from an EMBL/GenBank/DDBJ whole genome shotgun (WGS) entry which is preliminary data.</text>
</comment>
<comment type="similarity">
    <text evidence="1">Belongs to the ABC transporter superfamily.</text>
</comment>
<feature type="domain" description="ABC transporter" evidence="5">
    <location>
        <begin position="2"/>
        <end position="229"/>
    </location>
</feature>
<gene>
    <name evidence="6" type="ORF">CKY28_11210</name>
</gene>
<keyword evidence="2" id="KW-0813">Transport</keyword>
<organism evidence="6 7">
    <name type="scientific">Sphingomonas lenta</name>
    <dbReference type="NCBI Taxonomy" id="1141887"/>
    <lineage>
        <taxon>Bacteria</taxon>
        <taxon>Pseudomonadati</taxon>
        <taxon>Pseudomonadota</taxon>
        <taxon>Alphaproteobacteria</taxon>
        <taxon>Sphingomonadales</taxon>
        <taxon>Sphingomonadaceae</taxon>
        <taxon>Sphingomonas</taxon>
    </lineage>
</organism>
<dbReference type="SMART" id="SM00382">
    <property type="entry name" value="AAA"/>
    <property type="match status" value="1"/>
</dbReference>
<dbReference type="RefSeq" id="WP_095998386.1">
    <property type="nucleotide sequence ID" value="NZ_NSLI01000003.1"/>
</dbReference>
<keyword evidence="7" id="KW-1185">Reference proteome</keyword>
<dbReference type="InterPro" id="IPR003439">
    <property type="entry name" value="ABC_transporter-like_ATP-bd"/>
</dbReference>
<dbReference type="InterPro" id="IPR027417">
    <property type="entry name" value="P-loop_NTPase"/>
</dbReference>
<evidence type="ECO:0000313" key="6">
    <source>
        <dbReference type="EMBL" id="PAX08144.1"/>
    </source>
</evidence>
<evidence type="ECO:0000256" key="3">
    <source>
        <dbReference type="ARBA" id="ARBA00022741"/>
    </source>
</evidence>
<dbReference type="CDD" id="cd03264">
    <property type="entry name" value="ABC_drug_resistance_like"/>
    <property type="match status" value="1"/>
</dbReference>
<dbReference type="OrthoDB" id="9778547at2"/>
<dbReference type="PROSITE" id="PS50893">
    <property type="entry name" value="ABC_TRANSPORTER_2"/>
    <property type="match status" value="1"/>
</dbReference>
<dbReference type="Pfam" id="PF00005">
    <property type="entry name" value="ABC_tran"/>
    <property type="match status" value="1"/>
</dbReference>
<dbReference type="Proteomes" id="UP000218151">
    <property type="component" value="Unassembled WGS sequence"/>
</dbReference>
<dbReference type="Gene3D" id="3.40.50.300">
    <property type="entry name" value="P-loop containing nucleotide triphosphate hydrolases"/>
    <property type="match status" value="1"/>
</dbReference>
<evidence type="ECO:0000256" key="4">
    <source>
        <dbReference type="ARBA" id="ARBA00022840"/>
    </source>
</evidence>
<keyword evidence="4 6" id="KW-0067">ATP-binding</keyword>
<dbReference type="SUPFAM" id="SSF52540">
    <property type="entry name" value="P-loop containing nucleoside triphosphate hydrolases"/>
    <property type="match status" value="1"/>
</dbReference>
<evidence type="ECO:0000256" key="2">
    <source>
        <dbReference type="ARBA" id="ARBA00022448"/>
    </source>
</evidence>
<dbReference type="AlphaFoldDB" id="A0A2A2SFR1"/>
<proteinExistence type="inferred from homology"/>
<evidence type="ECO:0000259" key="5">
    <source>
        <dbReference type="PROSITE" id="PS50893"/>
    </source>
</evidence>
<reference evidence="7" key="1">
    <citation type="submission" date="2017-09" db="EMBL/GenBank/DDBJ databases">
        <authorList>
            <person name="Feng G."/>
            <person name="Zhu H."/>
        </authorList>
    </citation>
    <scope>NUCLEOTIDE SEQUENCE [LARGE SCALE GENOMIC DNA]</scope>
    <source>
        <strain evidence="7">1PNM-20</strain>
    </source>
</reference>
<dbReference type="PANTHER" id="PTHR43335">
    <property type="entry name" value="ABC TRANSPORTER, ATP-BINDING PROTEIN"/>
    <property type="match status" value="1"/>
</dbReference>
<evidence type="ECO:0000256" key="1">
    <source>
        <dbReference type="ARBA" id="ARBA00005417"/>
    </source>
</evidence>
<dbReference type="GO" id="GO:0005524">
    <property type="term" value="F:ATP binding"/>
    <property type="evidence" value="ECO:0007669"/>
    <property type="project" value="UniProtKB-KW"/>
</dbReference>
<accession>A0A2A2SFR1</accession>
<dbReference type="GO" id="GO:0016887">
    <property type="term" value="F:ATP hydrolysis activity"/>
    <property type="evidence" value="ECO:0007669"/>
    <property type="project" value="InterPro"/>
</dbReference>
<keyword evidence="3" id="KW-0547">Nucleotide-binding</keyword>
<sequence length="279" mass="29661">MLEVEDVSHTYPDGTRALDGVTLSVARGLFGLLGPNGAGKSSLMRVVATLQRPTSGRVQFDGIDVLAEPRAVRRRLGYLPQDFGVYPGVSAAELLAQMAVLKGVRDRRSAVERLLRLVNLWDARDRAVSGFSGGMRQRWGVAQALLSDPDLLVVDEPTAGLDPEERNRFHDVLFGLGERAVVILSTHIVEDVANLCRRVGVLGGGRVLADGAPGDLVAAMRGRVWAGEAAPEGAVVASSRLVEGRRVVRVIGDVPPGPGFAPAEPDLEDAYFAALRGAS</sequence>
<evidence type="ECO:0000313" key="7">
    <source>
        <dbReference type="Proteomes" id="UP000218151"/>
    </source>
</evidence>